<sequence>MNYAAFLSYFRQMIDHKTEWTSADSKDRPNDPIYDDQMKEFANEFKNSEDYDPHYCQTLRSAEIVPKVDHETMGEVMLADNARLTKAMLSMIINGEKLHKGTWADALREGFFFQLLSALCPATVIA</sequence>
<gene>
    <name evidence="1" type="ORF">H5975_07545</name>
</gene>
<evidence type="ECO:0000313" key="1">
    <source>
        <dbReference type="EMBL" id="MBM6941307.1"/>
    </source>
</evidence>
<reference evidence="1 2" key="1">
    <citation type="journal article" date="2021" name="Sci. Rep.">
        <title>The distribution of antibiotic resistance genes in chicken gut microbiota commensals.</title>
        <authorList>
            <person name="Juricova H."/>
            <person name="Matiasovicova J."/>
            <person name="Kubasova T."/>
            <person name="Cejkova D."/>
            <person name="Rychlik I."/>
        </authorList>
    </citation>
    <scope>NUCLEOTIDE SEQUENCE [LARGE SCALE GENOMIC DNA]</scope>
    <source>
        <strain evidence="1 2">An574</strain>
    </source>
</reference>
<comment type="caution">
    <text evidence="1">The sequence shown here is derived from an EMBL/GenBank/DDBJ whole genome shotgun (WGS) entry which is preliminary data.</text>
</comment>
<dbReference type="RefSeq" id="WP_178661516.1">
    <property type="nucleotide sequence ID" value="NZ_CALVGD010000092.1"/>
</dbReference>
<accession>A0ABS2GYE7</accession>
<name>A0ABS2GYE7_9LACO</name>
<evidence type="ECO:0000313" key="2">
    <source>
        <dbReference type="Proteomes" id="UP000785625"/>
    </source>
</evidence>
<dbReference type="Proteomes" id="UP000785625">
    <property type="component" value="Unassembled WGS sequence"/>
</dbReference>
<dbReference type="EMBL" id="JACJKU010000104">
    <property type="protein sequence ID" value="MBM6941307.1"/>
    <property type="molecule type" value="Genomic_DNA"/>
</dbReference>
<keyword evidence="2" id="KW-1185">Reference proteome</keyword>
<proteinExistence type="predicted"/>
<organism evidence="1 2">
    <name type="scientific">Limosilactobacillus coleohominis</name>
    <dbReference type="NCBI Taxonomy" id="181675"/>
    <lineage>
        <taxon>Bacteria</taxon>
        <taxon>Bacillati</taxon>
        <taxon>Bacillota</taxon>
        <taxon>Bacilli</taxon>
        <taxon>Lactobacillales</taxon>
        <taxon>Lactobacillaceae</taxon>
        <taxon>Limosilactobacillus</taxon>
    </lineage>
</organism>
<protein>
    <submittedName>
        <fullName evidence="1">Uncharacterized protein</fullName>
    </submittedName>
</protein>